<organism evidence="3 4">
    <name type="scientific">Corallococcus macrosporus</name>
    <dbReference type="NCBI Taxonomy" id="35"/>
    <lineage>
        <taxon>Bacteria</taxon>
        <taxon>Pseudomonadati</taxon>
        <taxon>Myxococcota</taxon>
        <taxon>Myxococcia</taxon>
        <taxon>Myxococcales</taxon>
        <taxon>Cystobacterineae</taxon>
        <taxon>Myxococcaceae</taxon>
        <taxon>Corallococcus</taxon>
    </lineage>
</organism>
<feature type="region of interest" description="Disordered" evidence="1">
    <location>
        <begin position="133"/>
        <end position="153"/>
    </location>
</feature>
<keyword evidence="2" id="KW-1133">Transmembrane helix</keyword>
<evidence type="ECO:0000256" key="2">
    <source>
        <dbReference type="SAM" id="Phobius"/>
    </source>
</evidence>
<reference evidence="3 4" key="1">
    <citation type="submission" date="2021-02" db="EMBL/GenBank/DDBJ databases">
        <title>De Novo genome assembly of isolated myxobacteria.</title>
        <authorList>
            <person name="Stevens D.C."/>
        </authorList>
    </citation>
    <scope>NUCLEOTIDE SEQUENCE [LARGE SCALE GENOMIC DNA]</scope>
    <source>
        <strain evidence="3 4">ATCC 29039</strain>
    </source>
</reference>
<dbReference type="EMBL" id="JAFIMU010000013">
    <property type="protein sequence ID" value="MBN8232708.1"/>
    <property type="molecule type" value="Genomic_DNA"/>
</dbReference>
<evidence type="ECO:0000313" key="3">
    <source>
        <dbReference type="EMBL" id="MBN8232708.1"/>
    </source>
</evidence>
<accession>A0ABS3DN12</accession>
<evidence type="ECO:0000256" key="1">
    <source>
        <dbReference type="SAM" id="MobiDB-lite"/>
    </source>
</evidence>
<dbReference type="Proteomes" id="UP000664052">
    <property type="component" value="Unassembled WGS sequence"/>
</dbReference>
<proteinExistence type="predicted"/>
<evidence type="ECO:0000313" key="4">
    <source>
        <dbReference type="Proteomes" id="UP000664052"/>
    </source>
</evidence>
<protein>
    <submittedName>
        <fullName evidence="3">DUF3592 domain-containing protein</fullName>
    </submittedName>
</protein>
<feature type="compositionally biased region" description="Basic and acidic residues" evidence="1">
    <location>
        <begin position="133"/>
        <end position="146"/>
    </location>
</feature>
<comment type="caution">
    <text evidence="3">The sequence shown here is derived from an EMBL/GenBank/DDBJ whole genome shotgun (WGS) entry which is preliminary data.</text>
</comment>
<gene>
    <name evidence="3" type="ORF">JYK02_34840</name>
</gene>
<name>A0ABS3DN12_9BACT</name>
<feature type="transmembrane region" description="Helical" evidence="2">
    <location>
        <begin position="108"/>
        <end position="130"/>
    </location>
</feature>
<keyword evidence="2" id="KW-0472">Membrane</keyword>
<keyword evidence="2" id="KW-0812">Transmembrane</keyword>
<keyword evidence="4" id="KW-1185">Reference proteome</keyword>
<dbReference type="RefSeq" id="WP_207057241.1">
    <property type="nucleotide sequence ID" value="NZ_JAFIMU010000013.1"/>
</dbReference>
<sequence>MKLLSLSFVVGIPLLFLVVVWRRYARAQLLRREGVRVRGTVLRIEPGGSDSSAELHYCFKLPDGRRVTHTYTQDGESFDHLAPGASVDIDYLPSNPKYSQPVGQGTRIWGVILVAVMLVVAWVMAAGAALKTHEPRAKEDARDTAQRNKLGTY</sequence>